<comment type="caution">
    <text evidence="1">The sequence shown here is derived from an EMBL/GenBank/DDBJ whole genome shotgun (WGS) entry which is preliminary data.</text>
</comment>
<sequence>MRGRDGVYHEPWWIGSDGWIDGLGGIHWENDLMLEKKDTLPNHLLSNLPKHANPRTYETTIPTRPAISRLVANDFYSRLWCCDR</sequence>
<dbReference type="EMBL" id="LKAM01000005">
    <property type="protein sequence ID" value="KUM48505.1"/>
    <property type="molecule type" value="Genomic_DNA"/>
</dbReference>
<evidence type="ECO:0000313" key="1">
    <source>
        <dbReference type="EMBL" id="KUM48505.1"/>
    </source>
</evidence>
<accession>A0A101M028</accession>
<dbReference type="AlphaFoldDB" id="A0A101M028"/>
<gene>
    <name evidence="1" type="ORF">ABT39_MTgene4520</name>
</gene>
<geneLocation type="mitochondrion" evidence="1"/>
<proteinExistence type="predicted"/>
<protein>
    <submittedName>
        <fullName evidence="1">Uncharacterized protein</fullName>
    </submittedName>
</protein>
<reference evidence="1" key="1">
    <citation type="journal article" date="2015" name="Genome Biol. Evol.">
        <title>Organellar Genomes of White Spruce (Picea glauca): Assembly and Annotation.</title>
        <authorList>
            <person name="Jackman S.D."/>
            <person name="Warren R.L."/>
            <person name="Gibb E.A."/>
            <person name="Vandervalk B.P."/>
            <person name="Mohamadi H."/>
            <person name="Chu J."/>
            <person name="Raymond A."/>
            <person name="Pleasance S."/>
            <person name="Coope R."/>
            <person name="Wildung M.R."/>
            <person name="Ritland C.E."/>
            <person name="Bousquet J."/>
            <person name="Jones S.J."/>
            <person name="Bohlmann J."/>
            <person name="Birol I."/>
        </authorList>
    </citation>
    <scope>NUCLEOTIDE SEQUENCE [LARGE SCALE GENOMIC DNA]</scope>
    <source>
        <tissue evidence="1">Flushing bud</tissue>
    </source>
</reference>
<organism evidence="1">
    <name type="scientific">Picea glauca</name>
    <name type="common">White spruce</name>
    <name type="synonym">Pinus glauca</name>
    <dbReference type="NCBI Taxonomy" id="3330"/>
    <lineage>
        <taxon>Eukaryota</taxon>
        <taxon>Viridiplantae</taxon>
        <taxon>Streptophyta</taxon>
        <taxon>Embryophyta</taxon>
        <taxon>Tracheophyta</taxon>
        <taxon>Spermatophyta</taxon>
        <taxon>Pinopsida</taxon>
        <taxon>Pinidae</taxon>
        <taxon>Conifers I</taxon>
        <taxon>Pinales</taxon>
        <taxon>Pinaceae</taxon>
        <taxon>Picea</taxon>
    </lineage>
</organism>
<keyword evidence="1" id="KW-0496">Mitochondrion</keyword>
<name>A0A101M028_PICGL</name>